<gene>
    <name evidence="3" type="ORF">A3C05_03485</name>
</gene>
<sequence length="78" mass="9131">MSKKQGKKLLRAGELAKATGARISTIKWYSEIGILPFEQAGTRLTRRYDKEKAIRRLKEIRQLQERGLNVEEIKERFV</sequence>
<dbReference type="SMART" id="SM00422">
    <property type="entry name" value="HTH_MERR"/>
    <property type="match status" value="1"/>
</dbReference>
<dbReference type="AlphaFoldDB" id="A0A1F5WBC7"/>
<dbReference type="GO" id="GO:0003700">
    <property type="term" value="F:DNA-binding transcription factor activity"/>
    <property type="evidence" value="ECO:0007669"/>
    <property type="project" value="InterPro"/>
</dbReference>
<reference evidence="3 4" key="1">
    <citation type="journal article" date="2016" name="Nat. Commun.">
        <title>Thousands of microbial genomes shed light on interconnected biogeochemical processes in an aquifer system.</title>
        <authorList>
            <person name="Anantharaman K."/>
            <person name="Brown C.T."/>
            <person name="Hug L.A."/>
            <person name="Sharon I."/>
            <person name="Castelle C.J."/>
            <person name="Probst A.J."/>
            <person name="Thomas B.C."/>
            <person name="Singh A."/>
            <person name="Wilkins M.J."/>
            <person name="Karaoz U."/>
            <person name="Brodie E.L."/>
            <person name="Williams K.H."/>
            <person name="Hubbard S.S."/>
            <person name="Banfield J.F."/>
        </authorList>
    </citation>
    <scope>NUCLEOTIDE SEQUENCE [LARGE SCALE GENOMIC DNA]</scope>
</reference>
<evidence type="ECO:0000313" key="3">
    <source>
        <dbReference type="EMBL" id="OGF72601.1"/>
    </source>
</evidence>
<dbReference type="PANTHER" id="PTHR30204:SF93">
    <property type="entry name" value="HTH MERR-TYPE DOMAIN-CONTAINING PROTEIN"/>
    <property type="match status" value="1"/>
</dbReference>
<protein>
    <recommendedName>
        <fullName evidence="2">HTH merR-type domain-containing protein</fullName>
    </recommendedName>
</protein>
<dbReference type="GO" id="GO:0003677">
    <property type="term" value="F:DNA binding"/>
    <property type="evidence" value="ECO:0007669"/>
    <property type="project" value="UniProtKB-KW"/>
</dbReference>
<keyword evidence="1" id="KW-0238">DNA-binding</keyword>
<accession>A0A1F5WBC7</accession>
<dbReference type="InterPro" id="IPR047057">
    <property type="entry name" value="MerR_fam"/>
</dbReference>
<dbReference type="InterPro" id="IPR000551">
    <property type="entry name" value="MerR-type_HTH_dom"/>
</dbReference>
<proteinExistence type="predicted"/>
<feature type="domain" description="HTH merR-type" evidence="2">
    <location>
        <begin position="9"/>
        <end position="78"/>
    </location>
</feature>
<organism evidence="3 4">
    <name type="scientific">Candidatus Giovannonibacteria bacterium RIFCSPHIGHO2_02_FULL_45_40</name>
    <dbReference type="NCBI Taxonomy" id="1798337"/>
    <lineage>
        <taxon>Bacteria</taxon>
        <taxon>Candidatus Giovannoniibacteriota</taxon>
    </lineage>
</organism>
<dbReference type="PANTHER" id="PTHR30204">
    <property type="entry name" value="REDOX-CYCLING DRUG-SENSING TRANSCRIPTIONAL ACTIVATOR SOXR"/>
    <property type="match status" value="1"/>
</dbReference>
<evidence type="ECO:0000313" key="4">
    <source>
        <dbReference type="Proteomes" id="UP000178743"/>
    </source>
</evidence>
<comment type="caution">
    <text evidence="3">The sequence shown here is derived from an EMBL/GenBank/DDBJ whole genome shotgun (WGS) entry which is preliminary data.</text>
</comment>
<dbReference type="Pfam" id="PF13411">
    <property type="entry name" value="MerR_1"/>
    <property type="match status" value="1"/>
</dbReference>
<dbReference type="EMBL" id="MFHP01000019">
    <property type="protein sequence ID" value="OGF72601.1"/>
    <property type="molecule type" value="Genomic_DNA"/>
</dbReference>
<dbReference type="SUPFAM" id="SSF46955">
    <property type="entry name" value="Putative DNA-binding domain"/>
    <property type="match status" value="1"/>
</dbReference>
<dbReference type="PROSITE" id="PS50937">
    <property type="entry name" value="HTH_MERR_2"/>
    <property type="match status" value="1"/>
</dbReference>
<evidence type="ECO:0000259" key="2">
    <source>
        <dbReference type="PROSITE" id="PS50937"/>
    </source>
</evidence>
<dbReference type="InterPro" id="IPR009061">
    <property type="entry name" value="DNA-bd_dom_put_sf"/>
</dbReference>
<evidence type="ECO:0000256" key="1">
    <source>
        <dbReference type="ARBA" id="ARBA00023125"/>
    </source>
</evidence>
<dbReference type="Gene3D" id="1.10.1660.10">
    <property type="match status" value="1"/>
</dbReference>
<name>A0A1F5WBC7_9BACT</name>
<dbReference type="Proteomes" id="UP000178743">
    <property type="component" value="Unassembled WGS sequence"/>
</dbReference>